<dbReference type="PRINTS" id="PR00259">
    <property type="entry name" value="TMFOUR"/>
</dbReference>
<dbReference type="PANTHER" id="PTHR19282">
    <property type="entry name" value="TETRASPANIN"/>
    <property type="match status" value="1"/>
</dbReference>
<dbReference type="InterPro" id="IPR008952">
    <property type="entry name" value="Tetraspanin_EC2_sf"/>
</dbReference>
<organism evidence="8 9">
    <name type="scientific">Eleutherodactylus coqui</name>
    <name type="common">Puerto Rican coqui</name>
    <dbReference type="NCBI Taxonomy" id="57060"/>
    <lineage>
        <taxon>Eukaryota</taxon>
        <taxon>Metazoa</taxon>
        <taxon>Chordata</taxon>
        <taxon>Craniata</taxon>
        <taxon>Vertebrata</taxon>
        <taxon>Euteleostomi</taxon>
        <taxon>Amphibia</taxon>
        <taxon>Batrachia</taxon>
        <taxon>Anura</taxon>
        <taxon>Neobatrachia</taxon>
        <taxon>Hyloidea</taxon>
        <taxon>Eleutherodactylidae</taxon>
        <taxon>Eleutherodactylinae</taxon>
        <taxon>Eleutherodactylus</taxon>
        <taxon>Eleutherodactylus</taxon>
    </lineage>
</organism>
<feature type="transmembrane region" description="Helical" evidence="7">
    <location>
        <begin position="82"/>
        <end position="101"/>
    </location>
</feature>
<evidence type="ECO:0000256" key="1">
    <source>
        <dbReference type="ARBA" id="ARBA00004141"/>
    </source>
</evidence>
<dbReference type="EMBL" id="WNTK01000002">
    <property type="protein sequence ID" value="KAG9490108.1"/>
    <property type="molecule type" value="Genomic_DNA"/>
</dbReference>
<keyword evidence="9" id="KW-1185">Reference proteome</keyword>
<evidence type="ECO:0000256" key="2">
    <source>
        <dbReference type="ARBA" id="ARBA00006840"/>
    </source>
</evidence>
<protein>
    <recommendedName>
        <fullName evidence="7">Tetraspanin</fullName>
    </recommendedName>
</protein>
<sequence>MSLLKILLMAFSFIFWAAGLVMLTVGIWAKISLEEYLVLSTNNYPNTPLILLATGGAVLLWGFLGCISAAVEKQCLLRTYGLFLVAVLIAGLAAGLSALFYRRDIAEGFQSGLQNAVLSYSEDEEKADALDAIQRALHCCGVHSYRDWFESPWSLEQQENHLGHNNGSVPSSCCKTRKGCHNSPLSQKVLTINREGCFKKVCDFVSDNMFYIATVTLGLALMQIVGIVLSCLLATKINHQMPDAVPT</sequence>
<dbReference type="PANTHER" id="PTHR19282:SF51">
    <property type="entry name" value="TETRASPANIN"/>
    <property type="match status" value="1"/>
</dbReference>
<keyword evidence="3 7" id="KW-0812">Transmembrane</keyword>
<proteinExistence type="inferred from homology"/>
<keyword evidence="6" id="KW-0325">Glycoprotein</keyword>
<feature type="transmembrane region" description="Helical" evidence="7">
    <location>
        <begin position="49"/>
        <end position="70"/>
    </location>
</feature>
<dbReference type="InterPro" id="IPR000301">
    <property type="entry name" value="Tetraspanin_animals"/>
</dbReference>
<dbReference type="Pfam" id="PF00335">
    <property type="entry name" value="Tetraspanin"/>
    <property type="match status" value="1"/>
</dbReference>
<dbReference type="OrthoDB" id="9972904at2759"/>
<comment type="caution">
    <text evidence="8">The sequence shown here is derived from an EMBL/GenBank/DDBJ whole genome shotgun (WGS) entry which is preliminary data.</text>
</comment>
<dbReference type="Proteomes" id="UP000770717">
    <property type="component" value="Unassembled WGS sequence"/>
</dbReference>
<accession>A0A8J6FLC1</accession>
<keyword evidence="4 7" id="KW-1133">Transmembrane helix</keyword>
<dbReference type="PIRSF" id="PIRSF002419">
    <property type="entry name" value="Tetraspanin"/>
    <property type="match status" value="1"/>
</dbReference>
<comment type="subcellular location">
    <subcellularLocation>
        <location evidence="1 7">Membrane</location>
        <topology evidence="1 7">Multi-pass membrane protein</topology>
    </subcellularLocation>
</comment>
<name>A0A8J6FLC1_ELECQ</name>
<feature type="transmembrane region" description="Helical" evidence="7">
    <location>
        <begin position="209"/>
        <end position="234"/>
    </location>
</feature>
<dbReference type="Gene3D" id="1.10.1450.10">
    <property type="entry name" value="Tetraspanin"/>
    <property type="match status" value="1"/>
</dbReference>
<feature type="transmembrane region" description="Helical" evidence="7">
    <location>
        <begin position="7"/>
        <end position="29"/>
    </location>
</feature>
<comment type="similarity">
    <text evidence="2 7">Belongs to the tetraspanin (TM4SF) family.</text>
</comment>
<dbReference type="AlphaFoldDB" id="A0A8J6FLC1"/>
<reference evidence="8" key="1">
    <citation type="thesis" date="2020" institute="ProQuest LLC" country="789 East Eisenhower Parkway, Ann Arbor, MI, USA">
        <title>Comparative Genomics and Chromosome Evolution.</title>
        <authorList>
            <person name="Mudd A.B."/>
        </authorList>
    </citation>
    <scope>NUCLEOTIDE SEQUENCE</scope>
    <source>
        <strain evidence="8">HN-11 Male</strain>
        <tissue evidence="8">Kidney and liver</tissue>
    </source>
</reference>
<evidence type="ECO:0000256" key="7">
    <source>
        <dbReference type="RuleBase" id="RU361218"/>
    </source>
</evidence>
<dbReference type="FunFam" id="1.10.1450.10:FF:000029">
    <property type="entry name" value="Tetraspanin"/>
    <property type="match status" value="1"/>
</dbReference>
<evidence type="ECO:0000256" key="5">
    <source>
        <dbReference type="ARBA" id="ARBA00023136"/>
    </source>
</evidence>
<evidence type="ECO:0000256" key="6">
    <source>
        <dbReference type="ARBA" id="ARBA00023180"/>
    </source>
</evidence>
<gene>
    <name evidence="8" type="ORF">GDO78_005803</name>
</gene>
<dbReference type="InterPro" id="IPR018499">
    <property type="entry name" value="Tetraspanin/Peripherin"/>
</dbReference>
<evidence type="ECO:0000313" key="9">
    <source>
        <dbReference type="Proteomes" id="UP000770717"/>
    </source>
</evidence>
<evidence type="ECO:0000313" key="8">
    <source>
        <dbReference type="EMBL" id="KAG9490108.1"/>
    </source>
</evidence>
<evidence type="ECO:0000256" key="3">
    <source>
        <dbReference type="ARBA" id="ARBA00022692"/>
    </source>
</evidence>
<keyword evidence="5 7" id="KW-0472">Membrane</keyword>
<dbReference type="GO" id="GO:0005886">
    <property type="term" value="C:plasma membrane"/>
    <property type="evidence" value="ECO:0007669"/>
    <property type="project" value="TreeGrafter"/>
</dbReference>
<dbReference type="SUPFAM" id="SSF48652">
    <property type="entry name" value="Tetraspanin"/>
    <property type="match status" value="1"/>
</dbReference>
<evidence type="ECO:0000256" key="4">
    <source>
        <dbReference type="ARBA" id="ARBA00022989"/>
    </source>
</evidence>